<accession>A0A9X9A0F0</accession>
<name>A0A9X9A0F0_BACCE</name>
<feature type="non-terminal residue" evidence="1">
    <location>
        <position position="40"/>
    </location>
</feature>
<protein>
    <submittedName>
        <fullName evidence="1">MBL fold metallo-hydrolase</fullName>
    </submittedName>
</protein>
<dbReference type="Proteomes" id="UP000308444">
    <property type="component" value="Unassembled WGS sequence"/>
</dbReference>
<dbReference type="EMBL" id="SZOH01004809">
    <property type="protein sequence ID" value="TKI82691.1"/>
    <property type="molecule type" value="Genomic_DNA"/>
</dbReference>
<evidence type="ECO:0000313" key="1">
    <source>
        <dbReference type="EMBL" id="TKI82691.1"/>
    </source>
</evidence>
<comment type="caution">
    <text evidence="1">The sequence shown here is derived from an EMBL/GenBank/DDBJ whole genome shotgun (WGS) entry which is preliminary data.</text>
</comment>
<gene>
    <name evidence="1" type="ORF">FC695_41805</name>
</gene>
<proteinExistence type="predicted"/>
<evidence type="ECO:0000313" key="2">
    <source>
        <dbReference type="Proteomes" id="UP000308444"/>
    </source>
</evidence>
<reference evidence="1 2" key="1">
    <citation type="journal article" date="2019" name="Environ. Microbiol.">
        <title>An active ?-lactamase is a part of an orchestrated cell wall stress resistance network of Bacillus subtilis and related rhizosphere species.</title>
        <authorList>
            <person name="Bucher T."/>
            <person name="Keren-Paz A."/>
            <person name="Hausser J."/>
            <person name="Olender T."/>
            <person name="Cytryn E."/>
            <person name="Kolodkin-Gal I."/>
        </authorList>
    </citation>
    <scope>NUCLEOTIDE SEQUENCE [LARGE SCALE GENOMIC DNA]</scope>
    <source>
        <strain evidence="1 2">I32</strain>
    </source>
</reference>
<dbReference type="AlphaFoldDB" id="A0A9X9A0F0"/>
<sequence length="40" mass="4514">MQQIKKIGNSFWYMTPVSETDRPILGMVVGQEKTLMIDAG</sequence>
<organism evidence="1 2">
    <name type="scientific">Bacillus cereus</name>
    <dbReference type="NCBI Taxonomy" id="1396"/>
    <lineage>
        <taxon>Bacteria</taxon>
        <taxon>Bacillati</taxon>
        <taxon>Bacillota</taxon>
        <taxon>Bacilli</taxon>
        <taxon>Bacillales</taxon>
        <taxon>Bacillaceae</taxon>
        <taxon>Bacillus</taxon>
        <taxon>Bacillus cereus group</taxon>
    </lineage>
</organism>